<dbReference type="Proteomes" id="UP000823790">
    <property type="component" value="Unassembled WGS sequence"/>
</dbReference>
<sequence length="59" mass="6690">MPHKQQPVSVAELHDIYGGDRPKPKVEDTARYRKSSFSVREAGHPGQPPRPLNEKKKGR</sequence>
<feature type="compositionally biased region" description="Basic and acidic residues" evidence="1">
    <location>
        <begin position="12"/>
        <end position="31"/>
    </location>
</feature>
<feature type="region of interest" description="Disordered" evidence="1">
    <location>
        <begin position="1"/>
        <end position="59"/>
    </location>
</feature>
<gene>
    <name evidence="2" type="ORF">J7I44_09180</name>
</gene>
<protein>
    <recommendedName>
        <fullName evidence="4">Multidrug transporter</fullName>
    </recommendedName>
</protein>
<proteinExistence type="predicted"/>
<dbReference type="EMBL" id="JAGJRS010000018">
    <property type="protein sequence ID" value="MBP1474474.1"/>
    <property type="molecule type" value="Genomic_DNA"/>
</dbReference>
<name>A0ABS4DN35_9GAMM</name>
<evidence type="ECO:0000313" key="3">
    <source>
        <dbReference type="Proteomes" id="UP000823790"/>
    </source>
</evidence>
<evidence type="ECO:0000256" key="1">
    <source>
        <dbReference type="SAM" id="MobiDB-lite"/>
    </source>
</evidence>
<accession>A0ABS4DN35</accession>
<reference evidence="2 3" key="1">
    <citation type="submission" date="2021-04" db="EMBL/GenBank/DDBJ databases">
        <authorList>
            <person name="Huq M.A."/>
        </authorList>
    </citation>
    <scope>NUCLEOTIDE SEQUENCE [LARGE SCALE GENOMIC DNA]</scope>
    <source>
        <strain evidence="2 3">MAH-13</strain>
    </source>
</reference>
<evidence type="ECO:0000313" key="2">
    <source>
        <dbReference type="EMBL" id="MBP1474474.1"/>
    </source>
</evidence>
<organism evidence="2 3">
    <name type="scientific">Frateuria flava</name>
    <dbReference type="NCBI Taxonomy" id="2821489"/>
    <lineage>
        <taxon>Bacteria</taxon>
        <taxon>Pseudomonadati</taxon>
        <taxon>Pseudomonadota</taxon>
        <taxon>Gammaproteobacteria</taxon>
        <taxon>Lysobacterales</taxon>
        <taxon>Rhodanobacteraceae</taxon>
        <taxon>Frateuria</taxon>
    </lineage>
</organism>
<keyword evidence="3" id="KW-1185">Reference proteome</keyword>
<evidence type="ECO:0008006" key="4">
    <source>
        <dbReference type="Google" id="ProtNLM"/>
    </source>
</evidence>
<dbReference type="RefSeq" id="WP_209619294.1">
    <property type="nucleotide sequence ID" value="NZ_JAGJRS010000018.1"/>
</dbReference>
<comment type="caution">
    <text evidence="2">The sequence shown here is derived from an EMBL/GenBank/DDBJ whole genome shotgun (WGS) entry which is preliminary data.</text>
</comment>